<organism evidence="2 3">
    <name type="scientific">Wallemia hederae</name>
    <dbReference type="NCBI Taxonomy" id="1540922"/>
    <lineage>
        <taxon>Eukaryota</taxon>
        <taxon>Fungi</taxon>
        <taxon>Dikarya</taxon>
        <taxon>Basidiomycota</taxon>
        <taxon>Wallemiomycotina</taxon>
        <taxon>Wallemiomycetes</taxon>
        <taxon>Wallemiales</taxon>
        <taxon>Wallemiaceae</taxon>
        <taxon>Wallemia</taxon>
    </lineage>
</organism>
<feature type="region of interest" description="Disordered" evidence="1">
    <location>
        <begin position="99"/>
        <end position="251"/>
    </location>
</feature>
<sequence>MALGEINPSMSDLGEMEQQQQHTAQEEAGGVHRTVRGRTLRRNARNVKDEGAEVGGGGGGVVVAASTNEQTKSSQYPVCQCEHCDKAYSGKHARSILRRHYQEKHGIPLTAQPRRTRWDNTLDRPKDDEDRRRRMLESKRRWAANKRRKCKEQEEQDADGSGSVSGGASMSMSMRSASVVTNDREGDSHAQVDDTDDPIPTSKLSRQDTTTTTTSTYSVTPVRPKSNTSASSSSTRASTLPPLTYPTRAPPSIPRFEIFKEEQTPFKLPALTPFRPTNTFFSDTPPPTLFRERSRLDSNVKNSASLSYNDNLSSPAHPDLATKLGLAPTPKHLMFSPGASAFNDSPVKVRSKLPSLSELTGDAANKQNSADTPNDTSTTTARKRRA</sequence>
<name>A0A4T0FLS9_9BASI</name>
<feature type="region of interest" description="Disordered" evidence="1">
    <location>
        <begin position="353"/>
        <end position="386"/>
    </location>
</feature>
<protein>
    <submittedName>
        <fullName evidence="2">Uncharacterized protein</fullName>
    </submittedName>
</protein>
<feature type="compositionally biased region" description="Basic and acidic residues" evidence="1">
    <location>
        <begin position="116"/>
        <end position="140"/>
    </location>
</feature>
<dbReference type="EMBL" id="SPNW01000026">
    <property type="protein sequence ID" value="TIA89547.1"/>
    <property type="molecule type" value="Genomic_DNA"/>
</dbReference>
<dbReference type="Proteomes" id="UP000310189">
    <property type="component" value="Unassembled WGS sequence"/>
</dbReference>
<evidence type="ECO:0000313" key="2">
    <source>
        <dbReference type="EMBL" id="TIA89547.1"/>
    </source>
</evidence>
<gene>
    <name evidence="2" type="ORF">E3P99_01995</name>
</gene>
<reference evidence="2 3" key="1">
    <citation type="submission" date="2019-03" db="EMBL/GenBank/DDBJ databases">
        <title>Sequencing 23 genomes of Wallemia ichthyophaga.</title>
        <authorList>
            <person name="Gostincar C."/>
        </authorList>
    </citation>
    <scope>NUCLEOTIDE SEQUENCE [LARGE SCALE GENOMIC DNA]</scope>
    <source>
        <strain evidence="2 3">EXF-5753</strain>
    </source>
</reference>
<feature type="compositionally biased region" description="Basic and acidic residues" evidence="1">
    <location>
        <begin position="182"/>
        <end position="192"/>
    </location>
</feature>
<feature type="compositionally biased region" description="Low complexity" evidence="1">
    <location>
        <begin position="159"/>
        <end position="180"/>
    </location>
</feature>
<evidence type="ECO:0000313" key="3">
    <source>
        <dbReference type="Proteomes" id="UP000310189"/>
    </source>
</evidence>
<feature type="region of interest" description="Disordered" evidence="1">
    <location>
        <begin position="277"/>
        <end position="296"/>
    </location>
</feature>
<comment type="caution">
    <text evidence="2">The sequence shown here is derived from an EMBL/GenBank/DDBJ whole genome shotgun (WGS) entry which is preliminary data.</text>
</comment>
<feature type="compositionally biased region" description="Basic residues" evidence="1">
    <location>
        <begin position="33"/>
        <end position="45"/>
    </location>
</feature>
<dbReference type="AlphaFoldDB" id="A0A4T0FLS9"/>
<feature type="compositionally biased region" description="Low complexity" evidence="1">
    <location>
        <begin position="201"/>
        <end position="242"/>
    </location>
</feature>
<feature type="compositionally biased region" description="Polar residues" evidence="1">
    <location>
        <begin position="365"/>
        <end position="380"/>
    </location>
</feature>
<feature type="region of interest" description="Disordered" evidence="1">
    <location>
        <begin position="1"/>
        <end position="59"/>
    </location>
</feature>
<keyword evidence="3" id="KW-1185">Reference proteome</keyword>
<accession>A0A4T0FLS9</accession>
<proteinExistence type="predicted"/>
<feature type="compositionally biased region" description="Basic residues" evidence="1">
    <location>
        <begin position="141"/>
        <end position="150"/>
    </location>
</feature>
<dbReference type="OrthoDB" id="2333993at2759"/>
<evidence type="ECO:0000256" key="1">
    <source>
        <dbReference type="SAM" id="MobiDB-lite"/>
    </source>
</evidence>
<feature type="compositionally biased region" description="Low complexity" evidence="1">
    <location>
        <begin position="16"/>
        <end position="27"/>
    </location>
</feature>